<dbReference type="Proteomes" id="UP001500426">
    <property type="component" value="Unassembled WGS sequence"/>
</dbReference>
<name>A0ABP7UIM0_9FLAO</name>
<sequence length="126" mass="14455">MTENELSKIIVDVSYKIHTRLGPGLLESVYEAILHHELTKKGLKVERQKPIPLVWDEIHLDIGFRSDLIVEEKVIIEIKSVESISNVHMKQLLTYIRVSDLRLGLLINFNEALIKNGIKRVANGLY</sequence>
<proteinExistence type="predicted"/>
<dbReference type="NCBIfam" id="TIGR04256">
    <property type="entry name" value="GxxExxY"/>
    <property type="match status" value="1"/>
</dbReference>
<keyword evidence="2" id="KW-1185">Reference proteome</keyword>
<accession>A0ABP7UIM0</accession>
<reference evidence="2" key="1">
    <citation type="journal article" date="2019" name="Int. J. Syst. Evol. Microbiol.">
        <title>The Global Catalogue of Microorganisms (GCM) 10K type strain sequencing project: providing services to taxonomists for standard genome sequencing and annotation.</title>
        <authorList>
            <consortium name="The Broad Institute Genomics Platform"/>
            <consortium name="The Broad Institute Genome Sequencing Center for Infectious Disease"/>
            <person name="Wu L."/>
            <person name="Ma J."/>
        </authorList>
    </citation>
    <scope>NUCLEOTIDE SEQUENCE [LARGE SCALE GENOMIC DNA]</scope>
    <source>
        <strain evidence="2">JCM 17068</strain>
    </source>
</reference>
<organism evidence="1 2">
    <name type="scientific">Flavobacterium chungnamense</name>
    <dbReference type="NCBI Taxonomy" id="706182"/>
    <lineage>
        <taxon>Bacteria</taxon>
        <taxon>Pseudomonadati</taxon>
        <taxon>Bacteroidota</taxon>
        <taxon>Flavobacteriia</taxon>
        <taxon>Flavobacteriales</taxon>
        <taxon>Flavobacteriaceae</taxon>
        <taxon>Flavobacterium</taxon>
    </lineage>
</organism>
<dbReference type="Pfam" id="PF13366">
    <property type="entry name" value="PDDEXK_3"/>
    <property type="match status" value="1"/>
</dbReference>
<evidence type="ECO:0000313" key="1">
    <source>
        <dbReference type="EMBL" id="GAA4044182.1"/>
    </source>
</evidence>
<evidence type="ECO:0000313" key="2">
    <source>
        <dbReference type="Proteomes" id="UP001500426"/>
    </source>
</evidence>
<protein>
    <submittedName>
        <fullName evidence="1">GxxExxY protein</fullName>
    </submittedName>
</protein>
<dbReference type="InterPro" id="IPR026350">
    <property type="entry name" value="GxxExxY"/>
</dbReference>
<dbReference type="EMBL" id="BAABCS010000004">
    <property type="protein sequence ID" value="GAA4044182.1"/>
    <property type="molecule type" value="Genomic_DNA"/>
</dbReference>
<comment type="caution">
    <text evidence="1">The sequence shown here is derived from an EMBL/GenBank/DDBJ whole genome shotgun (WGS) entry which is preliminary data.</text>
</comment>
<dbReference type="RefSeq" id="WP_345090702.1">
    <property type="nucleotide sequence ID" value="NZ_BAABCS010000004.1"/>
</dbReference>
<gene>
    <name evidence="1" type="ORF">GCM10022388_06780</name>
</gene>